<gene>
    <name evidence="2" type="ORF">ACFOEO_12370</name>
</gene>
<proteinExistence type="predicted"/>
<protein>
    <submittedName>
        <fullName evidence="2">Uncharacterized protein</fullName>
    </submittedName>
</protein>
<feature type="transmembrane region" description="Helical" evidence="1">
    <location>
        <begin position="26"/>
        <end position="45"/>
    </location>
</feature>
<keyword evidence="3" id="KW-1185">Reference proteome</keyword>
<evidence type="ECO:0000313" key="3">
    <source>
        <dbReference type="Proteomes" id="UP001595637"/>
    </source>
</evidence>
<accession>A0ABV7NAX9</accession>
<evidence type="ECO:0000313" key="2">
    <source>
        <dbReference type="EMBL" id="MFC3389377.1"/>
    </source>
</evidence>
<dbReference type="Proteomes" id="UP001595637">
    <property type="component" value="Unassembled WGS sequence"/>
</dbReference>
<name>A0ABV7NAX9_9STAP</name>
<dbReference type="EMBL" id="JBHRVQ010000001">
    <property type="protein sequence ID" value="MFC3389377.1"/>
    <property type="molecule type" value="Genomic_DNA"/>
</dbReference>
<sequence>MKWITVFVFGALTTLGILNILTTQQLLGISFVTILLLTVVAPVIAEKLARKQGN</sequence>
<dbReference type="RefSeq" id="WP_380656441.1">
    <property type="nucleotide sequence ID" value="NZ_JBHRVQ010000001.1"/>
</dbReference>
<comment type="caution">
    <text evidence="2">The sequence shown here is derived from an EMBL/GenBank/DDBJ whole genome shotgun (WGS) entry which is preliminary data.</text>
</comment>
<evidence type="ECO:0000256" key="1">
    <source>
        <dbReference type="SAM" id="Phobius"/>
    </source>
</evidence>
<reference evidence="3" key="1">
    <citation type="journal article" date="2019" name="Int. J. Syst. Evol. Microbiol.">
        <title>The Global Catalogue of Microorganisms (GCM) 10K type strain sequencing project: providing services to taxonomists for standard genome sequencing and annotation.</title>
        <authorList>
            <consortium name="The Broad Institute Genomics Platform"/>
            <consortium name="The Broad Institute Genome Sequencing Center for Infectious Disease"/>
            <person name="Wu L."/>
            <person name="Ma J."/>
        </authorList>
    </citation>
    <scope>NUCLEOTIDE SEQUENCE [LARGE SCALE GENOMIC DNA]</scope>
    <source>
        <strain evidence="3">CCM 7756</strain>
    </source>
</reference>
<keyword evidence="1" id="KW-0812">Transmembrane</keyword>
<organism evidence="2 3">
    <name type="scientific">Salinicoccus sesuvii</name>
    <dbReference type="NCBI Taxonomy" id="868281"/>
    <lineage>
        <taxon>Bacteria</taxon>
        <taxon>Bacillati</taxon>
        <taxon>Bacillota</taxon>
        <taxon>Bacilli</taxon>
        <taxon>Bacillales</taxon>
        <taxon>Staphylococcaceae</taxon>
        <taxon>Salinicoccus</taxon>
    </lineage>
</organism>
<keyword evidence="1" id="KW-1133">Transmembrane helix</keyword>
<keyword evidence="1" id="KW-0472">Membrane</keyword>